<organism evidence="2 3">
    <name type="scientific">Corynebacterium kalinowskii</name>
    <dbReference type="NCBI Taxonomy" id="2675216"/>
    <lineage>
        <taxon>Bacteria</taxon>
        <taxon>Bacillati</taxon>
        <taxon>Actinomycetota</taxon>
        <taxon>Actinomycetes</taxon>
        <taxon>Mycobacteriales</taxon>
        <taxon>Corynebacteriaceae</taxon>
        <taxon>Corynebacterium</taxon>
    </lineage>
</organism>
<dbReference type="AlphaFoldDB" id="A0A6B8VWD6"/>
<reference evidence="3" key="1">
    <citation type="submission" date="2019-11" db="EMBL/GenBank/DDBJ databases">
        <title>Complete genome sequence of Corynebacterium kalinowskii 1959, a novel Corynebacterium species isolated from soil of a small paddock in Vilsendorf, Germany.</title>
        <authorList>
            <person name="Schaffert L."/>
            <person name="Ruwe M."/>
            <person name="Milse J."/>
            <person name="Hanuschka K."/>
            <person name="Ortseifen V."/>
            <person name="Droste J."/>
            <person name="Brandt D."/>
            <person name="Schlueter L."/>
            <person name="Kutter Y."/>
            <person name="Vinke S."/>
            <person name="Viehoefer P."/>
            <person name="Jacob L."/>
            <person name="Luebke N.-C."/>
            <person name="Schulte-Berndt E."/>
            <person name="Hain C."/>
            <person name="Linder M."/>
            <person name="Schmidt P."/>
            <person name="Wollenschlaeger L."/>
            <person name="Luttermann T."/>
            <person name="Thieme E."/>
            <person name="Hassa J."/>
            <person name="Haak M."/>
            <person name="Wittchen M."/>
            <person name="Mentz A."/>
            <person name="Persicke M."/>
            <person name="Busche T."/>
            <person name="Ruckert C."/>
        </authorList>
    </citation>
    <scope>NUCLEOTIDE SEQUENCE [LARGE SCALE GENOMIC DNA]</scope>
    <source>
        <strain evidence="3">1959</strain>
    </source>
</reference>
<sequence length="234" mass="25514">MKRFGVLLAATLSLWLAPAAQAEPASSVETSADLLSSSGAGFGLSSDLRIPVTAFDPEGTVVPVLVGSSEYSGPTVFTQQGEPTKYFLELFQDGTLHLVARDQDGLAVKLAPDFTANTDRPSSTGTVPVPDDYVYDPFALHPGFHDYCTTSPNFYVTPELNADFRGACANHDMCMEDMLLFEYGYGWCNTALLLDIRDVCTSVYTGELERHRQGCLDTADVYYSAVTLAHWRNL</sequence>
<evidence type="ECO:0008006" key="4">
    <source>
        <dbReference type="Google" id="ProtNLM"/>
    </source>
</evidence>
<dbReference type="GO" id="GO:0004623">
    <property type="term" value="F:phospholipase A2 activity"/>
    <property type="evidence" value="ECO:0007669"/>
    <property type="project" value="InterPro"/>
</dbReference>
<keyword evidence="1" id="KW-0732">Signal</keyword>
<feature type="signal peptide" evidence="1">
    <location>
        <begin position="1"/>
        <end position="22"/>
    </location>
</feature>
<dbReference type="Proteomes" id="UP000427071">
    <property type="component" value="Chromosome"/>
</dbReference>
<proteinExistence type="predicted"/>
<dbReference type="Gene3D" id="1.20.90.10">
    <property type="entry name" value="Phospholipase A2 domain"/>
    <property type="match status" value="1"/>
</dbReference>
<dbReference type="RefSeq" id="WP_156193553.1">
    <property type="nucleotide sequence ID" value="NZ_CP046452.1"/>
</dbReference>
<protein>
    <recommendedName>
        <fullName evidence="4">Secreted protein</fullName>
    </recommendedName>
</protein>
<dbReference type="EMBL" id="CP046452">
    <property type="protein sequence ID" value="QGU03245.1"/>
    <property type="molecule type" value="Genomic_DNA"/>
</dbReference>
<evidence type="ECO:0000313" key="2">
    <source>
        <dbReference type="EMBL" id="QGU03245.1"/>
    </source>
</evidence>
<dbReference type="KEGG" id="ckw:CKALI_12035"/>
<gene>
    <name evidence="2" type="ORF">CKALI_12035</name>
</gene>
<evidence type="ECO:0000256" key="1">
    <source>
        <dbReference type="SAM" id="SignalP"/>
    </source>
</evidence>
<dbReference type="InterPro" id="IPR036444">
    <property type="entry name" value="PLipase_A2_dom_sf"/>
</dbReference>
<name>A0A6B8VWD6_9CORY</name>
<feature type="chain" id="PRO_5025627904" description="Secreted protein" evidence="1">
    <location>
        <begin position="23"/>
        <end position="234"/>
    </location>
</feature>
<evidence type="ECO:0000313" key="3">
    <source>
        <dbReference type="Proteomes" id="UP000427071"/>
    </source>
</evidence>
<dbReference type="GO" id="GO:0006644">
    <property type="term" value="P:phospholipid metabolic process"/>
    <property type="evidence" value="ECO:0007669"/>
    <property type="project" value="InterPro"/>
</dbReference>
<keyword evidence="3" id="KW-1185">Reference proteome</keyword>
<dbReference type="SUPFAM" id="SSF48619">
    <property type="entry name" value="Phospholipase A2, PLA2"/>
    <property type="match status" value="1"/>
</dbReference>
<dbReference type="GO" id="GO:0050482">
    <property type="term" value="P:arachidonate secretion"/>
    <property type="evidence" value="ECO:0007669"/>
    <property type="project" value="InterPro"/>
</dbReference>
<accession>A0A6B8VWD6</accession>